<dbReference type="Pfam" id="PF18780">
    <property type="entry name" value="HNH_repeat"/>
    <property type="match status" value="3"/>
</dbReference>
<evidence type="ECO:0000256" key="1">
    <source>
        <dbReference type="SAM" id="MobiDB-lite"/>
    </source>
</evidence>
<comment type="caution">
    <text evidence="2">The sequence shown here is derived from an EMBL/GenBank/DDBJ whole genome shotgun (WGS) entry which is preliminary data.</text>
</comment>
<gene>
    <name evidence="2" type="ORF">DOK76_12925</name>
</gene>
<protein>
    <submittedName>
        <fullName evidence="2">Uncharacterized protein</fullName>
    </submittedName>
</protein>
<evidence type="ECO:0000313" key="2">
    <source>
        <dbReference type="EMBL" id="MBO0477969.1"/>
    </source>
</evidence>
<organism evidence="2 3">
    <name type="scientific">Candidatus Vagococcus giribetii</name>
    <dbReference type="NCBI Taxonomy" id="2230876"/>
    <lineage>
        <taxon>Bacteria</taxon>
        <taxon>Bacillati</taxon>
        <taxon>Bacillota</taxon>
        <taxon>Bacilli</taxon>
        <taxon>Lactobacillales</taxon>
        <taxon>Enterococcaceae</taxon>
        <taxon>Vagococcus</taxon>
    </lineage>
</organism>
<sequence>MENKRITIGSLITSETVHHNSATGYVTAILNNTLVIRDHDTYSHLIKKSVLKATGYSISTKQTNYKPEVNPDRSHQRTSSNLIVEKKPQPKINKISNDELIEDVQKMAVTMGKTPASKDFSHVKLITSRFGSWNPFVEAAGLEVNSRYYSDQFLFDEVKLLAQKLGRSPFTKEFPYYTTIYRRFDSWNDFLSKADLTPSKHYTIKTNDFLLQEVRDLAKHLNRKPVYRDYPDATLASRRFGSWNAFLKAADIK</sequence>
<keyword evidence="3" id="KW-1185">Reference proteome</keyword>
<dbReference type="RefSeq" id="WP_206968424.1">
    <property type="nucleotide sequence ID" value="NZ_JAFLVX010000046.1"/>
</dbReference>
<reference evidence="2 3" key="1">
    <citation type="submission" date="2021-03" db="EMBL/GenBank/DDBJ databases">
        <title>Enterococcal diversity collection.</title>
        <authorList>
            <person name="Gilmore M.S."/>
            <person name="Schwartzman J."/>
            <person name="Van Tyne D."/>
            <person name="Martin M."/>
            <person name="Earl A.M."/>
            <person name="Manson A.L."/>
            <person name="Straub T."/>
            <person name="Salamzade R."/>
            <person name="Saavedra J."/>
            <person name="Lebreton F."/>
            <person name="Prichula J."/>
            <person name="Schaufler K."/>
            <person name="Gaca A."/>
            <person name="Sgardioli B."/>
            <person name="Wagenaar J."/>
            <person name="Strong T."/>
        </authorList>
    </citation>
    <scope>NUCLEOTIDE SEQUENCE [LARGE SCALE GENOMIC DNA]</scope>
    <source>
        <strain evidence="2 3">DIV0080</strain>
    </source>
</reference>
<accession>A0ABS3HW38</accession>
<dbReference type="EMBL" id="JAFLVX010000046">
    <property type="protein sequence ID" value="MBO0477969.1"/>
    <property type="molecule type" value="Genomic_DNA"/>
</dbReference>
<feature type="region of interest" description="Disordered" evidence="1">
    <location>
        <begin position="62"/>
        <end position="82"/>
    </location>
</feature>
<evidence type="ECO:0000313" key="3">
    <source>
        <dbReference type="Proteomes" id="UP000664857"/>
    </source>
</evidence>
<dbReference type="InterPro" id="IPR041025">
    <property type="entry name" value="HNH_repeat"/>
</dbReference>
<name>A0ABS3HW38_9ENTE</name>
<dbReference type="Proteomes" id="UP000664857">
    <property type="component" value="Unassembled WGS sequence"/>
</dbReference>
<proteinExistence type="predicted"/>